<gene>
    <name evidence="1" type="ORF">GNP93_07115</name>
</gene>
<proteinExistence type="predicted"/>
<dbReference type="GO" id="GO:0070573">
    <property type="term" value="F:metallodipeptidase activity"/>
    <property type="evidence" value="ECO:0007669"/>
    <property type="project" value="InterPro"/>
</dbReference>
<comment type="caution">
    <text evidence="1">The sequence shown here is derived from an EMBL/GenBank/DDBJ whole genome shotgun (WGS) entry which is preliminary data.</text>
</comment>
<dbReference type="EMBL" id="WNZX01000004">
    <property type="protein sequence ID" value="MUG70448.1"/>
    <property type="molecule type" value="Genomic_DNA"/>
</dbReference>
<name>A0A7X2ZA45_9BACL</name>
<protein>
    <submittedName>
        <fullName evidence="1">Membrane dipeptidase</fullName>
    </submittedName>
</protein>
<reference evidence="1 2" key="1">
    <citation type="submission" date="2019-11" db="EMBL/GenBank/DDBJ databases">
        <title>Draft genome sequences of five Paenibacillus species of dairy origin.</title>
        <authorList>
            <person name="Olajide A.M."/>
            <person name="Chen S."/>
            <person name="Lapointe G."/>
        </authorList>
    </citation>
    <scope>NUCLEOTIDE SEQUENCE [LARGE SCALE GENOMIC DNA]</scope>
    <source>
        <strain evidence="1 2">2CS3</strain>
    </source>
</reference>
<dbReference type="PROSITE" id="PS51365">
    <property type="entry name" value="RENAL_DIPEPTIDASE_2"/>
    <property type="match status" value="1"/>
</dbReference>
<dbReference type="AlphaFoldDB" id="A0A7X2ZA45"/>
<dbReference type="InterPro" id="IPR032466">
    <property type="entry name" value="Metal_Hydrolase"/>
</dbReference>
<evidence type="ECO:0000313" key="2">
    <source>
        <dbReference type="Proteomes" id="UP000450917"/>
    </source>
</evidence>
<dbReference type="PROSITE" id="PS00869">
    <property type="entry name" value="RENAL_DIPEPTIDASE_1"/>
    <property type="match status" value="1"/>
</dbReference>
<dbReference type="RefSeq" id="WP_127604448.1">
    <property type="nucleotide sequence ID" value="NZ_JARTHJ010000093.1"/>
</dbReference>
<dbReference type="PANTHER" id="PTHR10443">
    <property type="entry name" value="MICROSOMAL DIPEPTIDASE"/>
    <property type="match status" value="1"/>
</dbReference>
<organism evidence="1 2">
    <name type="scientific">Paenibacillus validus</name>
    <dbReference type="NCBI Taxonomy" id="44253"/>
    <lineage>
        <taxon>Bacteria</taxon>
        <taxon>Bacillati</taxon>
        <taxon>Bacillota</taxon>
        <taxon>Bacilli</taxon>
        <taxon>Bacillales</taxon>
        <taxon>Paenibacillaceae</taxon>
        <taxon>Paenibacillus</taxon>
    </lineage>
</organism>
<dbReference type="GO" id="GO:0006508">
    <property type="term" value="P:proteolysis"/>
    <property type="evidence" value="ECO:0007669"/>
    <property type="project" value="InterPro"/>
</dbReference>
<dbReference type="Proteomes" id="UP000450917">
    <property type="component" value="Unassembled WGS sequence"/>
</dbReference>
<keyword evidence="2" id="KW-1185">Reference proteome</keyword>
<evidence type="ECO:0000313" key="1">
    <source>
        <dbReference type="EMBL" id="MUG70448.1"/>
    </source>
</evidence>
<dbReference type="InterPro" id="IPR008257">
    <property type="entry name" value="Pept_M19"/>
</dbReference>
<sequence>MTRIVIDGHCDVLYKLFENRALDFYGTSLSGLDVTYERMCRSNIKVQFFAIYLPERITVPHFDYYLEYISIFNRKVASDGRIRPIKNRGDLEAVMNGKQRGALLTLEGADALHGNPLYLRTLYELGVRMIGTTWNYANWAADGILEPRQAGFSRKGKTFIKECDELGILMDASHLSVAAFWDLADTARLPFVASHSNAKAICGHPRNLDDSQIREIIRRDGRIGITFVPWFVKSQGGATIDDLLKHIDYICALGGERQVAFGSDFDGIDRWIPQLEHAGQFPRLVEALAKRYSDEQVNRFLYANWHSLLQAYLPVH</sequence>
<dbReference type="PANTHER" id="PTHR10443:SF12">
    <property type="entry name" value="DIPEPTIDASE"/>
    <property type="match status" value="1"/>
</dbReference>
<dbReference type="InterPro" id="IPR000180">
    <property type="entry name" value="Dipep_AS"/>
</dbReference>
<accession>A0A7X2ZA45</accession>
<dbReference type="SUPFAM" id="SSF51556">
    <property type="entry name" value="Metallo-dependent hydrolases"/>
    <property type="match status" value="1"/>
</dbReference>
<dbReference type="Pfam" id="PF01244">
    <property type="entry name" value="Peptidase_M19"/>
    <property type="match status" value="1"/>
</dbReference>
<dbReference type="Gene3D" id="3.20.20.140">
    <property type="entry name" value="Metal-dependent hydrolases"/>
    <property type="match status" value="1"/>
</dbReference>
<dbReference type="CDD" id="cd01301">
    <property type="entry name" value="rDP_like"/>
    <property type="match status" value="1"/>
</dbReference>